<dbReference type="InterPro" id="IPR036291">
    <property type="entry name" value="NAD(P)-bd_dom_sf"/>
</dbReference>
<gene>
    <name evidence="3" type="ORF">UFOPK3786_00233</name>
</gene>
<name>A0A6J7JL42_9ZZZZ</name>
<dbReference type="Gene3D" id="3.40.50.720">
    <property type="entry name" value="NAD(P)-binding Rossmann-like Domain"/>
    <property type="match status" value="1"/>
</dbReference>
<dbReference type="PROSITE" id="PS00061">
    <property type="entry name" value="ADH_SHORT"/>
    <property type="match status" value="1"/>
</dbReference>
<keyword evidence="2" id="KW-0560">Oxidoreductase</keyword>
<dbReference type="CDD" id="cd05233">
    <property type="entry name" value="SDR_c"/>
    <property type="match status" value="1"/>
</dbReference>
<protein>
    <submittedName>
        <fullName evidence="3">Unannotated protein</fullName>
    </submittedName>
</protein>
<dbReference type="PANTHER" id="PTHR43639">
    <property type="entry name" value="OXIDOREDUCTASE, SHORT-CHAIN DEHYDROGENASE/REDUCTASE FAMILY (AFU_ORTHOLOGUE AFUA_5G02870)"/>
    <property type="match status" value="1"/>
</dbReference>
<dbReference type="PRINTS" id="PR00080">
    <property type="entry name" value="SDRFAMILY"/>
</dbReference>
<dbReference type="Pfam" id="PF13561">
    <property type="entry name" value="adh_short_C2"/>
    <property type="match status" value="1"/>
</dbReference>
<sequence length="234" mass="24513">MSFSGKSILITGASGLIGQAYVSRFLELGATVCAQVNTGELSARPNLHVIATDLSVAKSGNSLVQEALSRTGKLDFVINNAANQAVLDPANATRAEIEHMMRINVDAPKEITDESSKSGVKVVLNISSVEALNPRAGHEIYGASKAALDVLTRSASRAHAPMRVLGLRLGLIGRAGIDQAWPEGVAAWKAATPLGRYASPEEVVGVTEFLLSDANSWATGATYDFDGGLGAQPW</sequence>
<evidence type="ECO:0000313" key="3">
    <source>
        <dbReference type="EMBL" id="CAB4944095.1"/>
    </source>
</evidence>
<comment type="similarity">
    <text evidence="1">Belongs to the short-chain dehydrogenases/reductases (SDR) family.</text>
</comment>
<dbReference type="PRINTS" id="PR00081">
    <property type="entry name" value="GDHRDH"/>
</dbReference>
<dbReference type="SUPFAM" id="SSF51735">
    <property type="entry name" value="NAD(P)-binding Rossmann-fold domains"/>
    <property type="match status" value="1"/>
</dbReference>
<dbReference type="InterPro" id="IPR020904">
    <property type="entry name" value="Sc_DH/Rdtase_CS"/>
</dbReference>
<organism evidence="3">
    <name type="scientific">freshwater metagenome</name>
    <dbReference type="NCBI Taxonomy" id="449393"/>
    <lineage>
        <taxon>unclassified sequences</taxon>
        <taxon>metagenomes</taxon>
        <taxon>ecological metagenomes</taxon>
    </lineage>
</organism>
<evidence type="ECO:0000256" key="2">
    <source>
        <dbReference type="ARBA" id="ARBA00023002"/>
    </source>
</evidence>
<evidence type="ECO:0000256" key="1">
    <source>
        <dbReference type="ARBA" id="ARBA00006484"/>
    </source>
</evidence>
<dbReference type="PANTHER" id="PTHR43639:SF1">
    <property type="entry name" value="SHORT-CHAIN DEHYDROGENASE_REDUCTASE FAMILY PROTEIN"/>
    <property type="match status" value="1"/>
</dbReference>
<dbReference type="AlphaFoldDB" id="A0A6J7JL42"/>
<proteinExistence type="inferred from homology"/>
<accession>A0A6J7JL42</accession>
<dbReference type="GO" id="GO:0016491">
    <property type="term" value="F:oxidoreductase activity"/>
    <property type="evidence" value="ECO:0007669"/>
    <property type="project" value="UniProtKB-KW"/>
</dbReference>
<dbReference type="EMBL" id="CAFBNK010000024">
    <property type="protein sequence ID" value="CAB4944095.1"/>
    <property type="molecule type" value="Genomic_DNA"/>
</dbReference>
<reference evidence="3" key="1">
    <citation type="submission" date="2020-05" db="EMBL/GenBank/DDBJ databases">
        <authorList>
            <person name="Chiriac C."/>
            <person name="Salcher M."/>
            <person name="Ghai R."/>
            <person name="Kavagutti S V."/>
        </authorList>
    </citation>
    <scope>NUCLEOTIDE SEQUENCE</scope>
</reference>
<dbReference type="InterPro" id="IPR002347">
    <property type="entry name" value="SDR_fam"/>
</dbReference>